<dbReference type="Pfam" id="PF02720">
    <property type="entry name" value="DUF222"/>
    <property type="match status" value="1"/>
</dbReference>
<proteinExistence type="inferred from homology"/>
<evidence type="ECO:0000256" key="2">
    <source>
        <dbReference type="SAM" id="MobiDB-lite"/>
    </source>
</evidence>
<dbReference type="EMBL" id="CP001643">
    <property type="protein sequence ID" value="ACU85175.1"/>
    <property type="molecule type" value="Genomic_DNA"/>
</dbReference>
<dbReference type="InterPro" id="IPR003615">
    <property type="entry name" value="HNH_nuc"/>
</dbReference>
<feature type="domain" description="HNH nuclease" evidence="3">
    <location>
        <begin position="345"/>
        <end position="395"/>
    </location>
</feature>
<organism evidence="4 5">
    <name type="scientific">Brachybacterium faecium (strain ATCC 43885 / DSM 4810 / JCM 11609 / LMG 19847 / NBRC 14762 / NCIMB 9860 / 6-10)</name>
    <dbReference type="NCBI Taxonomy" id="446465"/>
    <lineage>
        <taxon>Bacteria</taxon>
        <taxon>Bacillati</taxon>
        <taxon>Actinomycetota</taxon>
        <taxon>Actinomycetes</taxon>
        <taxon>Micrococcales</taxon>
        <taxon>Dermabacteraceae</taxon>
        <taxon>Brachybacterium</taxon>
    </lineage>
</organism>
<dbReference type="Proteomes" id="UP000001919">
    <property type="component" value="Chromosome"/>
</dbReference>
<dbReference type="InterPro" id="IPR002711">
    <property type="entry name" value="HNH"/>
</dbReference>
<dbReference type="GO" id="GO:0008270">
    <property type="term" value="F:zinc ion binding"/>
    <property type="evidence" value="ECO:0007669"/>
    <property type="project" value="InterPro"/>
</dbReference>
<evidence type="ECO:0000313" key="4">
    <source>
        <dbReference type="EMBL" id="ACU85175.1"/>
    </source>
</evidence>
<dbReference type="eggNOG" id="COG1403">
    <property type="taxonomic scope" value="Bacteria"/>
</dbReference>
<protein>
    <recommendedName>
        <fullName evidence="3">HNH nuclease domain-containing protein</fullName>
    </recommendedName>
</protein>
<sequence>MRAEQFQIGEIDVAAVRSALAEVGASGSVALDGFAPTETIALLVHLQELSGAIAAVQARALVHLEATVKEECRRREETPQQALKIARSEASKALKQSKSCAGQSMASCRRLVHSMPGMLGALARGQVVAPSVHRVARTMGPATPEQRTLVDEILTAHLPHLEGCGPEEWSGEAERVLHGIDPRGAAARHRTAKKERSVTVRRSEHGMCTVTARLTGLDGARIRKGLSLAAEKARAHGDRRGHQQIMADLFADALIGRGEGIDPSTLEIGVIITDRSLLAPDHADSATIEGYGPVPYEHVREEMRNALTSAKDDPELAMTLRRLYTDMEDGQLVAVESTSREFPPALARFLRLAHQTCRGPYCDANIRQNDHIVPWSQGGATSLDNGNGACVGDNQKEESGESARVIRDEHGKRRTVEWTSRYGQKVRRRGINFDPLGTGSRILEQERRRDHEREQQRVQQREAQAKQAPDQTPEPGHERALDEVGAAFHRSFARIDPEVFADLELHPAVLLSRCDQRVLRSRRIDHVFLRRRSARRSGPPGRARP</sequence>
<gene>
    <name evidence="4" type="ordered locus">Bfae_13330</name>
</gene>
<evidence type="ECO:0000313" key="5">
    <source>
        <dbReference type="Proteomes" id="UP000001919"/>
    </source>
</evidence>
<accession>C7MC68</accession>
<dbReference type="GO" id="GO:0003676">
    <property type="term" value="F:nucleic acid binding"/>
    <property type="evidence" value="ECO:0007669"/>
    <property type="project" value="InterPro"/>
</dbReference>
<dbReference type="SMART" id="SM00507">
    <property type="entry name" value="HNHc"/>
    <property type="match status" value="1"/>
</dbReference>
<dbReference type="KEGG" id="bfa:Bfae_13330"/>
<dbReference type="GO" id="GO:0004519">
    <property type="term" value="F:endonuclease activity"/>
    <property type="evidence" value="ECO:0007669"/>
    <property type="project" value="InterPro"/>
</dbReference>
<dbReference type="PATRIC" id="fig|446465.5.peg.1332"/>
<name>C7MC68_BRAFD</name>
<evidence type="ECO:0000256" key="1">
    <source>
        <dbReference type="ARBA" id="ARBA00023450"/>
    </source>
</evidence>
<dbReference type="HOGENOM" id="CLU_021786_0_1_11"/>
<keyword evidence="5" id="KW-1185">Reference proteome</keyword>
<dbReference type="CDD" id="cd00085">
    <property type="entry name" value="HNHc"/>
    <property type="match status" value="1"/>
</dbReference>
<evidence type="ECO:0000259" key="3">
    <source>
        <dbReference type="SMART" id="SM00507"/>
    </source>
</evidence>
<feature type="region of interest" description="Disordered" evidence="2">
    <location>
        <begin position="429"/>
        <end position="478"/>
    </location>
</feature>
<dbReference type="Pfam" id="PF01844">
    <property type="entry name" value="HNH"/>
    <property type="match status" value="1"/>
</dbReference>
<dbReference type="OrthoDB" id="5241234at2"/>
<dbReference type="InterPro" id="IPR003870">
    <property type="entry name" value="DUF222"/>
</dbReference>
<feature type="compositionally biased region" description="Basic and acidic residues" evidence="2">
    <location>
        <begin position="443"/>
        <end position="464"/>
    </location>
</feature>
<comment type="similarity">
    <text evidence="1">Belongs to the Rv1128c/1148c/1588c/1702c/1945/3466 family.</text>
</comment>
<dbReference type="AlphaFoldDB" id="C7MC68"/>
<dbReference type="STRING" id="446465.Bfae_13330"/>
<reference evidence="4 5" key="1">
    <citation type="journal article" date="2009" name="Stand. Genomic Sci.">
        <title>Complete genome sequence of Brachybacterium faecium type strain (Schefferle 6-10).</title>
        <authorList>
            <person name="Lapidus A."/>
            <person name="Pukall R."/>
            <person name="Labuttii K."/>
            <person name="Copeland A."/>
            <person name="Del Rio T.G."/>
            <person name="Nolan M."/>
            <person name="Chen F."/>
            <person name="Lucas S."/>
            <person name="Tice H."/>
            <person name="Cheng J.F."/>
            <person name="Bruce D."/>
            <person name="Goodwin L."/>
            <person name="Pitluck S."/>
            <person name="Rohde M."/>
            <person name="Goker M."/>
            <person name="Pati A."/>
            <person name="Ivanova N."/>
            <person name="Mavrommatis K."/>
            <person name="Chen A."/>
            <person name="Palaniappan K."/>
            <person name="D'haeseleer P."/>
            <person name="Chain P."/>
            <person name="Bristow J."/>
            <person name="Eisen J.A."/>
            <person name="Markowitz V."/>
            <person name="Hugenholtz P."/>
            <person name="Kyrpides N.C."/>
            <person name="Klenk H.P."/>
        </authorList>
    </citation>
    <scope>NUCLEOTIDE SEQUENCE [LARGE SCALE GENOMIC DNA]</scope>
    <source>
        <strain evidence="5">ATCC 43885 / DSM 4810 / JCM 11609 / LMG 19847 / NBRC 14762 / NCIMB 9860 / 6-10</strain>
    </source>
</reference>